<protein>
    <submittedName>
        <fullName evidence="2">Uncharacterized protein</fullName>
    </submittedName>
</protein>
<organism evidence="2 3">
    <name type="scientific">Coniochaeta hoffmannii</name>
    <dbReference type="NCBI Taxonomy" id="91930"/>
    <lineage>
        <taxon>Eukaryota</taxon>
        <taxon>Fungi</taxon>
        <taxon>Dikarya</taxon>
        <taxon>Ascomycota</taxon>
        <taxon>Pezizomycotina</taxon>
        <taxon>Sordariomycetes</taxon>
        <taxon>Sordariomycetidae</taxon>
        <taxon>Coniochaetales</taxon>
        <taxon>Coniochaetaceae</taxon>
        <taxon>Coniochaeta</taxon>
    </lineage>
</organism>
<reference evidence="2" key="1">
    <citation type="submission" date="2022-07" db="EMBL/GenBank/DDBJ databases">
        <title>Fungi with potential for degradation of polypropylene.</title>
        <authorList>
            <person name="Gostincar C."/>
        </authorList>
    </citation>
    <scope>NUCLEOTIDE SEQUENCE</scope>
    <source>
        <strain evidence="2">EXF-13287</strain>
    </source>
</reference>
<dbReference type="AlphaFoldDB" id="A0AA38VGN4"/>
<name>A0AA38VGN4_9PEZI</name>
<dbReference type="EMBL" id="JANBVN010000250">
    <property type="protein sequence ID" value="KAJ9130941.1"/>
    <property type="molecule type" value="Genomic_DNA"/>
</dbReference>
<evidence type="ECO:0000313" key="2">
    <source>
        <dbReference type="EMBL" id="KAJ9130941.1"/>
    </source>
</evidence>
<feature type="signal peptide" evidence="1">
    <location>
        <begin position="1"/>
        <end position="19"/>
    </location>
</feature>
<evidence type="ECO:0000256" key="1">
    <source>
        <dbReference type="SAM" id="SignalP"/>
    </source>
</evidence>
<feature type="chain" id="PRO_5041435664" evidence="1">
    <location>
        <begin position="20"/>
        <end position="104"/>
    </location>
</feature>
<gene>
    <name evidence="2" type="ORF">NKR19_g9696</name>
</gene>
<keyword evidence="1" id="KW-0732">Signal</keyword>
<comment type="caution">
    <text evidence="2">The sequence shown here is derived from an EMBL/GenBank/DDBJ whole genome shotgun (WGS) entry which is preliminary data.</text>
</comment>
<proteinExistence type="predicted"/>
<keyword evidence="3" id="KW-1185">Reference proteome</keyword>
<accession>A0AA38VGN4</accession>
<dbReference type="Proteomes" id="UP001174691">
    <property type="component" value="Unassembled WGS sequence"/>
</dbReference>
<sequence length="104" mass="11325">MHAATFIFALSSLVGHSMASSGKCHGQRLYCGHSLKNMGWSDDDIWAGIYKGNQWYPNELNTGHLPQTLFECDGRNGDDALWWRSACADGGCHDAGSGHSDYCG</sequence>
<evidence type="ECO:0000313" key="3">
    <source>
        <dbReference type="Proteomes" id="UP001174691"/>
    </source>
</evidence>